<dbReference type="Proteomes" id="UP001558713">
    <property type="component" value="Unassembled WGS sequence"/>
</dbReference>
<dbReference type="AlphaFoldDB" id="A0ABD0ZLW0"/>
<evidence type="ECO:0000259" key="1">
    <source>
        <dbReference type="Pfam" id="PF01936"/>
    </source>
</evidence>
<dbReference type="CDD" id="cd10910">
    <property type="entry name" value="PIN_limkain_b1_N_like"/>
    <property type="match status" value="2"/>
</dbReference>
<name>A0ABD0ZLW0_CARAN</name>
<proteinExistence type="predicted"/>
<organism evidence="2 3">
    <name type="scientific">Cardamine amara subsp. amara</name>
    <dbReference type="NCBI Taxonomy" id="228776"/>
    <lineage>
        <taxon>Eukaryota</taxon>
        <taxon>Viridiplantae</taxon>
        <taxon>Streptophyta</taxon>
        <taxon>Embryophyta</taxon>
        <taxon>Tracheophyta</taxon>
        <taxon>Spermatophyta</taxon>
        <taxon>Magnoliopsida</taxon>
        <taxon>eudicotyledons</taxon>
        <taxon>Gunneridae</taxon>
        <taxon>Pentapetalae</taxon>
        <taxon>rosids</taxon>
        <taxon>malvids</taxon>
        <taxon>Brassicales</taxon>
        <taxon>Brassicaceae</taxon>
        <taxon>Cardamineae</taxon>
        <taxon>Cardamine</taxon>
    </lineage>
</organism>
<feature type="domain" description="NYN" evidence="1">
    <location>
        <begin position="13"/>
        <end position="117"/>
    </location>
</feature>
<dbReference type="InterPro" id="IPR024768">
    <property type="entry name" value="Marf1"/>
</dbReference>
<evidence type="ECO:0000313" key="2">
    <source>
        <dbReference type="EMBL" id="KAL1191439.1"/>
    </source>
</evidence>
<sequence>MMNATQEQAVVETSVFWDIKTCPVPPECDAGVVGRCINRYLKKLGYYGPLTSIAVGLLTDVPDDVLRRISSTGIVLNHVPLGSIGILRSMNAWKQTYPPPTNMMLISSDESILPRIRHSCGYNIFRLFPYDSTNAWKRFLLQDSGEDKCSVTPESAYWLCSACPDHLVSQGYEKFTTHLSSLEHQIKANRVELEAVAETWVVWDIKGCPVPPGCDVRRVRPCIEQYLKDFGYSGALTITAVGLLTDVDEDILRAVSSTGIILRHMEFYSGDISSVLYLRPRPSTYYHGPIRNSWPRLLAIY</sequence>
<evidence type="ECO:0000313" key="3">
    <source>
        <dbReference type="Proteomes" id="UP001558713"/>
    </source>
</evidence>
<comment type="caution">
    <text evidence="2">The sequence shown here is derived from an EMBL/GenBank/DDBJ whole genome shotgun (WGS) entry which is preliminary data.</text>
</comment>
<reference evidence="2 3" key="1">
    <citation type="submission" date="2024-04" db="EMBL/GenBank/DDBJ databases">
        <title>Genome assembly C_amara_ONT_v2.</title>
        <authorList>
            <person name="Yant L."/>
            <person name="Moore C."/>
            <person name="Slenker M."/>
        </authorList>
    </citation>
    <scope>NUCLEOTIDE SEQUENCE [LARGE SCALE GENOMIC DNA]</scope>
    <source>
        <tissue evidence="2">Leaf</tissue>
    </source>
</reference>
<dbReference type="Pfam" id="PF01936">
    <property type="entry name" value="NYN"/>
    <property type="match status" value="1"/>
</dbReference>
<dbReference type="InterPro" id="IPR021139">
    <property type="entry name" value="NYN"/>
</dbReference>
<protein>
    <recommendedName>
        <fullName evidence="1">NYN domain-containing protein</fullName>
    </recommendedName>
</protein>
<dbReference type="PANTHER" id="PTHR14379">
    <property type="entry name" value="LIMKAIN B LKAP"/>
    <property type="match status" value="1"/>
</dbReference>
<keyword evidence="3" id="KW-1185">Reference proteome</keyword>
<gene>
    <name evidence="2" type="ORF">V5N11_034035</name>
</gene>
<dbReference type="EMBL" id="JBANAX010000852">
    <property type="protein sequence ID" value="KAL1191439.1"/>
    <property type="molecule type" value="Genomic_DNA"/>
</dbReference>
<accession>A0ABD0ZLW0</accession>
<dbReference type="PANTHER" id="PTHR14379:SF19">
    <property type="entry name" value="ENDONUCLEASE OR GLYCOSYL HYDROLASE-RELATED"/>
    <property type="match status" value="1"/>
</dbReference>